<dbReference type="EMBL" id="BLLF01000367">
    <property type="protein sequence ID" value="GFH11019.1"/>
    <property type="molecule type" value="Genomic_DNA"/>
</dbReference>
<feature type="non-terminal residue" evidence="1">
    <location>
        <position position="1"/>
    </location>
</feature>
<evidence type="ECO:0000313" key="2">
    <source>
        <dbReference type="Proteomes" id="UP000485058"/>
    </source>
</evidence>
<keyword evidence="2" id="KW-1185">Reference proteome</keyword>
<gene>
    <name evidence="1" type="ORF">HaLaN_06443</name>
</gene>
<evidence type="ECO:0008006" key="3">
    <source>
        <dbReference type="Google" id="ProtNLM"/>
    </source>
</evidence>
<proteinExistence type="predicted"/>
<dbReference type="SUPFAM" id="SSF56112">
    <property type="entry name" value="Protein kinase-like (PK-like)"/>
    <property type="match status" value="1"/>
</dbReference>
<evidence type="ECO:0000313" key="1">
    <source>
        <dbReference type="EMBL" id="GFH11019.1"/>
    </source>
</evidence>
<feature type="non-terminal residue" evidence="1">
    <location>
        <position position="93"/>
    </location>
</feature>
<dbReference type="Proteomes" id="UP000485058">
    <property type="component" value="Unassembled WGS sequence"/>
</dbReference>
<sequence>MCPGVRLPGCRRLLAADVRYPDPPTAGGRPVAPECMALLRSMLQRDPNDRPSIAAIKATSWFKELLPQATEGRLFACSTAEAMSHAVPWGWKS</sequence>
<reference evidence="1 2" key="1">
    <citation type="submission" date="2020-02" db="EMBL/GenBank/DDBJ databases">
        <title>Draft genome sequence of Haematococcus lacustris strain NIES-144.</title>
        <authorList>
            <person name="Morimoto D."/>
            <person name="Nakagawa S."/>
            <person name="Yoshida T."/>
            <person name="Sawayama S."/>
        </authorList>
    </citation>
    <scope>NUCLEOTIDE SEQUENCE [LARGE SCALE GENOMIC DNA]</scope>
    <source>
        <strain evidence="1 2">NIES-144</strain>
    </source>
</reference>
<dbReference type="Gene3D" id="1.10.510.10">
    <property type="entry name" value="Transferase(Phosphotransferase) domain 1"/>
    <property type="match status" value="1"/>
</dbReference>
<comment type="caution">
    <text evidence="1">The sequence shown here is derived from an EMBL/GenBank/DDBJ whole genome shotgun (WGS) entry which is preliminary data.</text>
</comment>
<protein>
    <recommendedName>
        <fullName evidence="3">Protein kinase domain-containing protein</fullName>
    </recommendedName>
</protein>
<dbReference type="AlphaFoldDB" id="A0A699YWX1"/>
<dbReference type="InterPro" id="IPR011009">
    <property type="entry name" value="Kinase-like_dom_sf"/>
</dbReference>
<accession>A0A699YWX1</accession>
<organism evidence="1 2">
    <name type="scientific">Haematococcus lacustris</name>
    <name type="common">Green alga</name>
    <name type="synonym">Haematococcus pluvialis</name>
    <dbReference type="NCBI Taxonomy" id="44745"/>
    <lineage>
        <taxon>Eukaryota</taxon>
        <taxon>Viridiplantae</taxon>
        <taxon>Chlorophyta</taxon>
        <taxon>core chlorophytes</taxon>
        <taxon>Chlorophyceae</taxon>
        <taxon>CS clade</taxon>
        <taxon>Chlamydomonadales</taxon>
        <taxon>Haematococcaceae</taxon>
        <taxon>Haematococcus</taxon>
    </lineage>
</organism>
<name>A0A699YWX1_HAELA</name>